<accession>A0A6J4KPJ7</accession>
<feature type="compositionally biased region" description="Basic and acidic residues" evidence="1">
    <location>
        <begin position="1"/>
        <end position="23"/>
    </location>
</feature>
<feature type="compositionally biased region" description="Basic and acidic residues" evidence="1">
    <location>
        <begin position="37"/>
        <end position="49"/>
    </location>
</feature>
<evidence type="ECO:0000256" key="1">
    <source>
        <dbReference type="SAM" id="MobiDB-lite"/>
    </source>
</evidence>
<gene>
    <name evidence="2" type="ORF">AVDCRST_MAG11-1423</name>
</gene>
<feature type="non-terminal residue" evidence="2">
    <location>
        <position position="1"/>
    </location>
</feature>
<dbReference type="AlphaFoldDB" id="A0A6J4KPJ7"/>
<feature type="compositionally biased region" description="Basic and acidic residues" evidence="1">
    <location>
        <begin position="62"/>
        <end position="84"/>
    </location>
</feature>
<protein>
    <submittedName>
        <fullName evidence="2">Uncharacterized protein</fullName>
    </submittedName>
</protein>
<feature type="compositionally biased region" description="Basic residues" evidence="1">
    <location>
        <begin position="141"/>
        <end position="153"/>
    </location>
</feature>
<proteinExistence type="predicted"/>
<organism evidence="2">
    <name type="scientific">uncultured Gemmatimonadaceae bacterium</name>
    <dbReference type="NCBI Taxonomy" id="246130"/>
    <lineage>
        <taxon>Bacteria</taxon>
        <taxon>Pseudomonadati</taxon>
        <taxon>Gemmatimonadota</taxon>
        <taxon>Gemmatimonadia</taxon>
        <taxon>Gemmatimonadales</taxon>
        <taxon>Gemmatimonadaceae</taxon>
        <taxon>environmental samples</taxon>
    </lineage>
</organism>
<evidence type="ECO:0000313" key="2">
    <source>
        <dbReference type="EMBL" id="CAA9310015.1"/>
    </source>
</evidence>
<feature type="compositionally biased region" description="Low complexity" evidence="1">
    <location>
        <begin position="106"/>
        <end position="127"/>
    </location>
</feature>
<dbReference type="EMBL" id="CADCTU010000324">
    <property type="protein sequence ID" value="CAA9310015.1"/>
    <property type="molecule type" value="Genomic_DNA"/>
</dbReference>
<feature type="non-terminal residue" evidence="2">
    <location>
        <position position="153"/>
    </location>
</feature>
<name>A0A6J4KPJ7_9BACT</name>
<feature type="region of interest" description="Disordered" evidence="1">
    <location>
        <begin position="1"/>
        <end position="153"/>
    </location>
</feature>
<sequence length="153" mass="16285">GAGDGRARGGRHDHPGDERRDARGGCWRPRPQPAVPDRARPAAAREHGRGAHRLPGPAAPVPDRRERARGDVLHRGDLRERGERAVGGLHVPAGRRAVPHRAPRGDGALQARAGPAAGRQDAGGARRVPGRHQPLPAVGRGRARARPRARRAV</sequence>
<reference evidence="2" key="1">
    <citation type="submission" date="2020-02" db="EMBL/GenBank/DDBJ databases">
        <authorList>
            <person name="Meier V. D."/>
        </authorList>
    </citation>
    <scope>NUCLEOTIDE SEQUENCE</scope>
    <source>
        <strain evidence="2">AVDCRST_MAG11</strain>
    </source>
</reference>